<keyword evidence="3" id="KW-0804">Transcription</keyword>
<dbReference type="Pfam" id="PF00072">
    <property type="entry name" value="Response_reg"/>
    <property type="match status" value="1"/>
</dbReference>
<feature type="domain" description="Response regulatory" evidence="6">
    <location>
        <begin position="3"/>
        <end position="120"/>
    </location>
</feature>
<gene>
    <name evidence="7" type="ORF">L0M14_06810</name>
</gene>
<dbReference type="Proteomes" id="UP001649230">
    <property type="component" value="Chromosome"/>
</dbReference>
<dbReference type="PROSITE" id="PS01124">
    <property type="entry name" value="HTH_ARAC_FAMILY_2"/>
    <property type="match status" value="1"/>
</dbReference>
<keyword evidence="2" id="KW-0238">DNA-binding</keyword>
<evidence type="ECO:0000259" key="5">
    <source>
        <dbReference type="PROSITE" id="PS01124"/>
    </source>
</evidence>
<dbReference type="SUPFAM" id="SSF46689">
    <property type="entry name" value="Homeodomain-like"/>
    <property type="match status" value="2"/>
</dbReference>
<dbReference type="RefSeq" id="WP_235121431.1">
    <property type="nucleotide sequence ID" value="NZ_CP090978.1"/>
</dbReference>
<evidence type="ECO:0000259" key="6">
    <source>
        <dbReference type="PROSITE" id="PS50110"/>
    </source>
</evidence>
<feature type="modified residue" description="4-aspartylphosphate" evidence="4">
    <location>
        <position position="55"/>
    </location>
</feature>
<dbReference type="InterPro" id="IPR011006">
    <property type="entry name" value="CheY-like_superfamily"/>
</dbReference>
<dbReference type="SMART" id="SM00448">
    <property type="entry name" value="REC"/>
    <property type="match status" value="1"/>
</dbReference>
<protein>
    <submittedName>
        <fullName evidence="7">Response regulator</fullName>
    </submittedName>
</protein>
<sequence>MYTMLLIEDERWVRTAIKRTVERTGLPFTITGELENGLAALDWLKNNPVDLILADIRMPVMDGLTFIQQLRLDNRDQSIIIISGHDDFSYVQQCLRAGVFDYLLKPVEIDEMKACLEKWVKYQISRQKSDSEVFHKDPAEMSAVEKVIELIKSQLPGDITLTEAAAAVHLNPSYLSQLFKQRMNQTFVEYVLQLRMNEAERLLTHTSLRISEIAERLGYTDVAYFSSTFKRLKGVSPSEFRKACLTD</sequence>
<evidence type="ECO:0000256" key="3">
    <source>
        <dbReference type="ARBA" id="ARBA00023163"/>
    </source>
</evidence>
<keyword evidence="4" id="KW-0597">Phosphoprotein</keyword>
<accession>A0ABY3SN02</accession>
<evidence type="ECO:0000313" key="7">
    <source>
        <dbReference type="EMBL" id="UJF34858.1"/>
    </source>
</evidence>
<dbReference type="InterPro" id="IPR001789">
    <property type="entry name" value="Sig_transdc_resp-reg_receiver"/>
</dbReference>
<keyword evidence="1" id="KW-0805">Transcription regulation</keyword>
<dbReference type="SMART" id="SM00342">
    <property type="entry name" value="HTH_ARAC"/>
    <property type="match status" value="1"/>
</dbReference>
<reference evidence="7 8" key="1">
    <citation type="journal article" date="2024" name="Int. J. Syst. Evol. Microbiol.">
        <title>Paenibacillus hexagrammi sp. nov., a novel bacterium isolated from the gut content of Hexagrammos agrammus.</title>
        <authorList>
            <person name="Jung H.K."/>
            <person name="Kim D.G."/>
            <person name="Zin H."/>
            <person name="Park J."/>
            <person name="Jung H."/>
            <person name="Kim Y.O."/>
            <person name="Kong H.J."/>
            <person name="Kim J.W."/>
            <person name="Kim Y.S."/>
        </authorList>
    </citation>
    <scope>NUCLEOTIDE SEQUENCE [LARGE SCALE GENOMIC DNA]</scope>
    <source>
        <strain evidence="7 8">YPD9-1</strain>
    </source>
</reference>
<dbReference type="PANTHER" id="PTHR43280:SF28">
    <property type="entry name" value="HTH-TYPE TRANSCRIPTIONAL ACTIVATOR RHAS"/>
    <property type="match status" value="1"/>
</dbReference>
<dbReference type="PROSITE" id="PS50110">
    <property type="entry name" value="RESPONSE_REGULATORY"/>
    <property type="match status" value="1"/>
</dbReference>
<evidence type="ECO:0000313" key="8">
    <source>
        <dbReference type="Proteomes" id="UP001649230"/>
    </source>
</evidence>
<dbReference type="Gene3D" id="3.40.50.2300">
    <property type="match status" value="1"/>
</dbReference>
<feature type="domain" description="HTH araC/xylS-type" evidence="5">
    <location>
        <begin position="145"/>
        <end position="243"/>
    </location>
</feature>
<evidence type="ECO:0000256" key="1">
    <source>
        <dbReference type="ARBA" id="ARBA00023015"/>
    </source>
</evidence>
<evidence type="ECO:0000256" key="4">
    <source>
        <dbReference type="PROSITE-ProRule" id="PRU00169"/>
    </source>
</evidence>
<keyword evidence="8" id="KW-1185">Reference proteome</keyword>
<name>A0ABY3SN02_9BACL</name>
<dbReference type="InterPro" id="IPR018060">
    <property type="entry name" value="HTH_AraC"/>
</dbReference>
<dbReference type="Gene3D" id="1.10.10.60">
    <property type="entry name" value="Homeodomain-like"/>
    <property type="match status" value="2"/>
</dbReference>
<evidence type="ECO:0000256" key="2">
    <source>
        <dbReference type="ARBA" id="ARBA00023125"/>
    </source>
</evidence>
<dbReference type="InterPro" id="IPR009057">
    <property type="entry name" value="Homeodomain-like_sf"/>
</dbReference>
<organism evidence="7 8">
    <name type="scientific">Paenibacillus hexagrammi</name>
    <dbReference type="NCBI Taxonomy" id="2908839"/>
    <lineage>
        <taxon>Bacteria</taxon>
        <taxon>Bacillati</taxon>
        <taxon>Bacillota</taxon>
        <taxon>Bacilli</taxon>
        <taxon>Bacillales</taxon>
        <taxon>Paenibacillaceae</taxon>
        <taxon>Paenibacillus</taxon>
    </lineage>
</organism>
<dbReference type="InterPro" id="IPR018062">
    <property type="entry name" value="HTH_AraC-typ_CS"/>
</dbReference>
<dbReference type="SUPFAM" id="SSF52172">
    <property type="entry name" value="CheY-like"/>
    <property type="match status" value="1"/>
</dbReference>
<dbReference type="PANTHER" id="PTHR43280">
    <property type="entry name" value="ARAC-FAMILY TRANSCRIPTIONAL REGULATOR"/>
    <property type="match status" value="1"/>
</dbReference>
<dbReference type="EMBL" id="CP090978">
    <property type="protein sequence ID" value="UJF34858.1"/>
    <property type="molecule type" value="Genomic_DNA"/>
</dbReference>
<proteinExistence type="predicted"/>
<dbReference type="Pfam" id="PF12833">
    <property type="entry name" value="HTH_18"/>
    <property type="match status" value="1"/>
</dbReference>
<dbReference type="PROSITE" id="PS00041">
    <property type="entry name" value="HTH_ARAC_FAMILY_1"/>
    <property type="match status" value="1"/>
</dbReference>
<dbReference type="PRINTS" id="PR00032">
    <property type="entry name" value="HTHARAC"/>
</dbReference>
<dbReference type="CDD" id="cd17536">
    <property type="entry name" value="REC_YesN-like"/>
    <property type="match status" value="1"/>
</dbReference>
<dbReference type="InterPro" id="IPR020449">
    <property type="entry name" value="Tscrpt_reg_AraC-type_HTH"/>
</dbReference>